<keyword evidence="2" id="KW-1185">Reference proteome</keyword>
<dbReference type="Proteomes" id="UP000078492">
    <property type="component" value="Unassembled WGS sequence"/>
</dbReference>
<sequence length="170" mass="19396">MEYITGHQRATPQLVPCKITKPIMVSVMWKIWLTTIVNRRTKTGLPVHKAPSARYAKSRYTLYFHATCAHSAHIEKLLSAPCKSVCDLKTWKTTSEWNANYWSNATRSLLWHVGGEYASGNEQSLVWREIDAAFENRIATGGAVHSDVFARAHTHTHTTRARVNIYYSYT</sequence>
<name>A0A151J0T8_9HYME</name>
<evidence type="ECO:0000313" key="2">
    <source>
        <dbReference type="Proteomes" id="UP000078492"/>
    </source>
</evidence>
<organism evidence="1 2">
    <name type="scientific">Trachymyrmex cornetzi</name>
    <dbReference type="NCBI Taxonomy" id="471704"/>
    <lineage>
        <taxon>Eukaryota</taxon>
        <taxon>Metazoa</taxon>
        <taxon>Ecdysozoa</taxon>
        <taxon>Arthropoda</taxon>
        <taxon>Hexapoda</taxon>
        <taxon>Insecta</taxon>
        <taxon>Pterygota</taxon>
        <taxon>Neoptera</taxon>
        <taxon>Endopterygota</taxon>
        <taxon>Hymenoptera</taxon>
        <taxon>Apocrita</taxon>
        <taxon>Aculeata</taxon>
        <taxon>Formicoidea</taxon>
        <taxon>Formicidae</taxon>
        <taxon>Myrmicinae</taxon>
        <taxon>Trachymyrmex</taxon>
    </lineage>
</organism>
<dbReference type="EMBL" id="KQ980590">
    <property type="protein sequence ID" value="KYN15219.1"/>
    <property type="molecule type" value="Genomic_DNA"/>
</dbReference>
<reference evidence="1 2" key="1">
    <citation type="submission" date="2015-09" db="EMBL/GenBank/DDBJ databases">
        <title>Trachymyrmex cornetzi WGS genome.</title>
        <authorList>
            <person name="Nygaard S."/>
            <person name="Hu H."/>
            <person name="Boomsma J."/>
            <person name="Zhang G."/>
        </authorList>
    </citation>
    <scope>NUCLEOTIDE SEQUENCE [LARGE SCALE GENOMIC DNA]</scope>
    <source>
        <strain evidence="1">Tcor2-1</strain>
        <tissue evidence="1">Whole body</tissue>
    </source>
</reference>
<proteinExistence type="predicted"/>
<accession>A0A151J0T8</accession>
<dbReference type="AlphaFoldDB" id="A0A151J0T8"/>
<evidence type="ECO:0000313" key="1">
    <source>
        <dbReference type="EMBL" id="KYN15219.1"/>
    </source>
</evidence>
<gene>
    <name evidence="1" type="ORF">ALC57_12552</name>
</gene>
<protein>
    <submittedName>
        <fullName evidence="1">Uncharacterized protein</fullName>
    </submittedName>
</protein>